<accession>A0A8K0HQ21</accession>
<keyword evidence="2" id="KW-1185">Reference proteome</keyword>
<proteinExistence type="predicted"/>
<name>A0A8K0HQ21_9ROSA</name>
<comment type="caution">
    <text evidence="1">The sequence shown here is derived from an EMBL/GenBank/DDBJ whole genome shotgun (WGS) entry which is preliminary data.</text>
</comment>
<dbReference type="Proteomes" id="UP000796880">
    <property type="component" value="Unassembled WGS sequence"/>
</dbReference>
<dbReference type="AlphaFoldDB" id="A0A8K0HQ21"/>
<gene>
    <name evidence="1" type="ORF">FNV43_RR01203</name>
</gene>
<evidence type="ECO:0000313" key="2">
    <source>
        <dbReference type="Proteomes" id="UP000796880"/>
    </source>
</evidence>
<evidence type="ECO:0000313" key="1">
    <source>
        <dbReference type="EMBL" id="KAF3456550.1"/>
    </source>
</evidence>
<protein>
    <submittedName>
        <fullName evidence="1">Uncharacterized protein</fullName>
    </submittedName>
</protein>
<reference evidence="1" key="1">
    <citation type="submission" date="2020-03" db="EMBL/GenBank/DDBJ databases">
        <title>A high-quality chromosome-level genome assembly of a woody plant with both climbing and erect habits, Rhamnella rubrinervis.</title>
        <authorList>
            <person name="Lu Z."/>
            <person name="Yang Y."/>
            <person name="Zhu X."/>
            <person name="Sun Y."/>
        </authorList>
    </citation>
    <scope>NUCLEOTIDE SEQUENCE</scope>
    <source>
        <strain evidence="1">BYM</strain>
        <tissue evidence="1">Leaf</tissue>
    </source>
</reference>
<dbReference type="EMBL" id="VOIH02000001">
    <property type="protein sequence ID" value="KAF3456550.1"/>
    <property type="molecule type" value="Genomic_DNA"/>
</dbReference>
<sequence length="98" mass="11272">MVHQLQVPYLRNLSDSFSENALLEHQIMNNQGKDFLMVNESDIVLVRILINSTSKCTSGHVEEERMMVESEMENAGSFRFNEDVVTMSALDAQMRRSF</sequence>
<organism evidence="1 2">
    <name type="scientific">Rhamnella rubrinervis</name>
    <dbReference type="NCBI Taxonomy" id="2594499"/>
    <lineage>
        <taxon>Eukaryota</taxon>
        <taxon>Viridiplantae</taxon>
        <taxon>Streptophyta</taxon>
        <taxon>Embryophyta</taxon>
        <taxon>Tracheophyta</taxon>
        <taxon>Spermatophyta</taxon>
        <taxon>Magnoliopsida</taxon>
        <taxon>eudicotyledons</taxon>
        <taxon>Gunneridae</taxon>
        <taxon>Pentapetalae</taxon>
        <taxon>rosids</taxon>
        <taxon>fabids</taxon>
        <taxon>Rosales</taxon>
        <taxon>Rhamnaceae</taxon>
        <taxon>rhamnoid group</taxon>
        <taxon>Rhamneae</taxon>
        <taxon>Rhamnella</taxon>
    </lineage>
</organism>